<evidence type="ECO:0000313" key="7">
    <source>
        <dbReference type="Proteomes" id="UP000434580"/>
    </source>
</evidence>
<evidence type="ECO:0000313" key="6">
    <source>
        <dbReference type="EMBL" id="CAA0108554.1"/>
    </source>
</evidence>
<evidence type="ECO:0000256" key="1">
    <source>
        <dbReference type="ARBA" id="ARBA00022485"/>
    </source>
</evidence>
<feature type="binding site" evidence="5">
    <location>
        <position position="237"/>
    </location>
    <ligand>
        <name>isopentenyl diphosphate</name>
        <dbReference type="ChEBI" id="CHEBI:128769"/>
    </ligand>
</feature>
<dbReference type="PANTHER" id="PTHR30426">
    <property type="entry name" value="4-HYDROXY-3-METHYLBUT-2-ENYL DIPHOSPHATE REDUCTASE"/>
    <property type="match status" value="1"/>
</dbReference>
<dbReference type="GO" id="GO:0016114">
    <property type="term" value="P:terpenoid biosynthetic process"/>
    <property type="evidence" value="ECO:0007669"/>
    <property type="project" value="UniProtKB-UniRule"/>
</dbReference>
<feature type="binding site" evidence="5">
    <location>
        <position position="85"/>
    </location>
    <ligand>
        <name>(2E)-4-hydroxy-3-methylbut-2-enyl diphosphate</name>
        <dbReference type="ChEBI" id="CHEBI:128753"/>
    </ligand>
</feature>
<keyword evidence="5 6" id="KW-0560">Oxidoreductase</keyword>
<feature type="binding site" evidence="5">
    <location>
        <position position="135"/>
    </location>
    <ligand>
        <name>(2E)-4-hydroxy-3-methylbut-2-enyl diphosphate</name>
        <dbReference type="ChEBI" id="CHEBI:128753"/>
    </ligand>
</feature>
<feature type="binding site" evidence="5">
    <location>
        <position position="209"/>
    </location>
    <ligand>
        <name>[4Fe-4S] cluster</name>
        <dbReference type="ChEBI" id="CHEBI:49883"/>
    </ligand>
</feature>
<feature type="binding site" evidence="5">
    <location>
        <position position="238"/>
    </location>
    <ligand>
        <name>isopentenyl diphosphate</name>
        <dbReference type="ChEBI" id="CHEBI:128769"/>
    </ligand>
</feature>
<reference evidence="6 7" key="1">
    <citation type="submission" date="2019-11" db="EMBL/GenBank/DDBJ databases">
        <authorList>
            <person name="Holert J."/>
        </authorList>
    </citation>
    <scope>NUCLEOTIDE SEQUENCE [LARGE SCALE GENOMIC DNA]</scope>
    <source>
        <strain evidence="6">BC5_2</strain>
    </source>
</reference>
<protein>
    <recommendedName>
        <fullName evidence="5">4-hydroxy-3-methylbut-2-enyl diphosphate reductase</fullName>
        <shortName evidence="5">HMBPP reductase</shortName>
        <ecNumber evidence="5">1.17.7.4</ecNumber>
    </recommendedName>
</protein>
<feature type="binding site" evidence="5">
    <location>
        <position position="85"/>
    </location>
    <ligand>
        <name>isopentenyl diphosphate</name>
        <dbReference type="ChEBI" id="CHEBI:128769"/>
    </ligand>
</feature>
<feature type="binding site" evidence="5">
    <location>
        <position position="52"/>
    </location>
    <ligand>
        <name>(2E)-4-hydroxy-3-methylbut-2-enyl diphosphate</name>
        <dbReference type="ChEBI" id="CHEBI:128753"/>
    </ligand>
</feature>
<feature type="binding site" evidence="5">
    <location>
        <position position="52"/>
    </location>
    <ligand>
        <name>isopentenyl diphosphate</name>
        <dbReference type="ChEBI" id="CHEBI:128769"/>
    </ligand>
</feature>
<dbReference type="EC" id="1.17.7.4" evidence="5"/>
<comment type="catalytic activity">
    <reaction evidence="5">
        <text>dimethylallyl diphosphate + 2 oxidized [2Fe-2S]-[ferredoxin] + H2O = (2E)-4-hydroxy-3-methylbut-2-enyl diphosphate + 2 reduced [2Fe-2S]-[ferredoxin] + 2 H(+)</text>
        <dbReference type="Rhea" id="RHEA:24825"/>
        <dbReference type="Rhea" id="RHEA-COMP:10000"/>
        <dbReference type="Rhea" id="RHEA-COMP:10001"/>
        <dbReference type="ChEBI" id="CHEBI:15377"/>
        <dbReference type="ChEBI" id="CHEBI:15378"/>
        <dbReference type="ChEBI" id="CHEBI:33737"/>
        <dbReference type="ChEBI" id="CHEBI:33738"/>
        <dbReference type="ChEBI" id="CHEBI:57623"/>
        <dbReference type="ChEBI" id="CHEBI:128753"/>
        <dbReference type="EC" id="1.17.7.4"/>
    </reaction>
</comment>
<name>A0A5S9PVY6_9GAMM</name>
<evidence type="ECO:0000256" key="5">
    <source>
        <dbReference type="HAMAP-Rule" id="MF_00191"/>
    </source>
</evidence>
<accession>A0A5S9PVY6</accession>
<comment type="catalytic activity">
    <reaction evidence="5">
        <text>isopentenyl diphosphate + 2 oxidized [2Fe-2S]-[ferredoxin] + H2O = (2E)-4-hydroxy-3-methylbut-2-enyl diphosphate + 2 reduced [2Fe-2S]-[ferredoxin] + 2 H(+)</text>
        <dbReference type="Rhea" id="RHEA:24488"/>
        <dbReference type="Rhea" id="RHEA-COMP:10000"/>
        <dbReference type="Rhea" id="RHEA-COMP:10001"/>
        <dbReference type="ChEBI" id="CHEBI:15377"/>
        <dbReference type="ChEBI" id="CHEBI:15378"/>
        <dbReference type="ChEBI" id="CHEBI:33737"/>
        <dbReference type="ChEBI" id="CHEBI:33738"/>
        <dbReference type="ChEBI" id="CHEBI:128753"/>
        <dbReference type="ChEBI" id="CHEBI:128769"/>
        <dbReference type="EC" id="1.17.7.4"/>
    </reaction>
</comment>
<feature type="binding site" evidence="5">
    <location>
        <position position="85"/>
    </location>
    <ligand>
        <name>dimethylallyl diphosphate</name>
        <dbReference type="ChEBI" id="CHEBI:57623"/>
    </ligand>
</feature>
<dbReference type="GO" id="GO:0051539">
    <property type="term" value="F:4 iron, 4 sulfur cluster binding"/>
    <property type="evidence" value="ECO:0007669"/>
    <property type="project" value="UniProtKB-UniRule"/>
</dbReference>
<feature type="binding site" evidence="5">
    <location>
        <position position="237"/>
    </location>
    <ligand>
        <name>(2E)-4-hydroxy-3-methylbut-2-enyl diphosphate</name>
        <dbReference type="ChEBI" id="CHEBI:128753"/>
    </ligand>
</feature>
<sequence length="324" mass="35545">MSTEIIASTEPMDIRLANPRGFCAGVDRAIDIVNRALDVFGAPIYVRHEVVHNKFVVDNLRARGAVFVDELNEVPDDVIVIFSAHGVSQAVRQEAKKRGLRVFDATCPLVTKVHMEVVRYSRDGRECVLIGHRGHPEVEGTMGQYSSKDGGKIYLIEDESQVATLEVDRPEALAYVTQTTLSMDDTARVIDALREKFPFIEGPKKDDICYATQNRQDAVKTLAKECDIVLVVGSPNSSNSNRLRELAERMGAGAYLVDDAAQIRDEWFAGKHTVGITAGASAPEVLVQNVIDQVRALGASAPVELDGAIENITFSLPRELKKQS</sequence>
<gene>
    <name evidence="5 6" type="primary">ispH</name>
    <name evidence="6" type="ORF">DPBNPPHM_04113</name>
</gene>
<feature type="binding site" evidence="5">
    <location>
        <position position="23"/>
    </location>
    <ligand>
        <name>[4Fe-4S] cluster</name>
        <dbReference type="ChEBI" id="CHEBI:49883"/>
    </ligand>
</feature>
<comment type="pathway">
    <text evidence="5">Isoprenoid biosynthesis; isopentenyl diphosphate biosynthesis via DXP pathway; isopentenyl diphosphate from 1-deoxy-D-xylulose 5-phosphate: step 6/6.</text>
</comment>
<feature type="binding site" evidence="5">
    <location>
        <position position="238"/>
    </location>
    <ligand>
        <name>(2E)-4-hydroxy-3-methylbut-2-enyl diphosphate</name>
        <dbReference type="ChEBI" id="CHEBI:128753"/>
    </ligand>
</feature>
<keyword evidence="3 5" id="KW-0408">Iron</keyword>
<evidence type="ECO:0000256" key="4">
    <source>
        <dbReference type="ARBA" id="ARBA00023014"/>
    </source>
</evidence>
<feature type="binding site" evidence="5">
    <location>
        <position position="281"/>
    </location>
    <ligand>
        <name>dimethylallyl diphosphate</name>
        <dbReference type="ChEBI" id="CHEBI:57623"/>
    </ligand>
</feature>
<dbReference type="CDD" id="cd13944">
    <property type="entry name" value="lytB_ispH"/>
    <property type="match status" value="1"/>
</dbReference>
<feature type="binding site" evidence="5">
    <location>
        <position position="179"/>
    </location>
    <ligand>
        <name>(2E)-4-hydroxy-3-methylbut-2-enyl diphosphate</name>
        <dbReference type="ChEBI" id="CHEBI:128753"/>
    </ligand>
</feature>
<dbReference type="Proteomes" id="UP000434580">
    <property type="component" value="Unassembled WGS sequence"/>
</dbReference>
<feature type="active site" description="Proton donor" evidence="5">
    <location>
        <position position="137"/>
    </location>
</feature>
<dbReference type="Gene3D" id="3.40.50.11270">
    <property type="match status" value="1"/>
</dbReference>
<dbReference type="UniPathway" id="UPA00056">
    <property type="reaction ID" value="UER00097"/>
</dbReference>
<dbReference type="GO" id="GO:0051745">
    <property type="term" value="F:4-hydroxy-3-methylbut-2-enyl diphosphate reductase activity"/>
    <property type="evidence" value="ECO:0007669"/>
    <property type="project" value="UniProtKB-UniRule"/>
</dbReference>
<feature type="binding site" evidence="5">
    <location>
        <position position="107"/>
    </location>
    <ligand>
        <name>[4Fe-4S] cluster</name>
        <dbReference type="ChEBI" id="CHEBI:49883"/>
    </ligand>
</feature>
<feature type="binding site" evidence="5">
    <location>
        <position position="238"/>
    </location>
    <ligand>
        <name>dimethylallyl diphosphate</name>
        <dbReference type="ChEBI" id="CHEBI:57623"/>
    </ligand>
</feature>
<dbReference type="PANTHER" id="PTHR30426:SF0">
    <property type="entry name" value="4-HYDROXY-3-METHYLBUT-2-ENYL DIPHOSPHATE REDUCTASE"/>
    <property type="match status" value="1"/>
</dbReference>
<feature type="binding site" evidence="5">
    <location>
        <position position="135"/>
    </location>
    <ligand>
        <name>isopentenyl diphosphate</name>
        <dbReference type="ChEBI" id="CHEBI:128769"/>
    </ligand>
</feature>
<keyword evidence="1 5" id="KW-0004">4Fe-4S</keyword>
<dbReference type="InterPro" id="IPR003451">
    <property type="entry name" value="LytB/IspH"/>
</dbReference>
<dbReference type="NCBIfam" id="NF002190">
    <property type="entry name" value="PRK01045.1-4"/>
    <property type="match status" value="1"/>
</dbReference>
<dbReference type="HAMAP" id="MF_00191">
    <property type="entry name" value="IspH"/>
    <property type="match status" value="1"/>
</dbReference>
<dbReference type="AlphaFoldDB" id="A0A5S9PVY6"/>
<dbReference type="GO" id="GO:0046872">
    <property type="term" value="F:metal ion binding"/>
    <property type="evidence" value="ECO:0007669"/>
    <property type="project" value="UniProtKB-KW"/>
</dbReference>
<feature type="binding site" evidence="5">
    <location>
        <position position="281"/>
    </location>
    <ligand>
        <name>(2E)-4-hydroxy-3-methylbut-2-enyl diphosphate</name>
        <dbReference type="ChEBI" id="CHEBI:128753"/>
    </ligand>
</feature>
<feature type="binding site" evidence="5">
    <location>
        <position position="281"/>
    </location>
    <ligand>
        <name>isopentenyl diphosphate</name>
        <dbReference type="ChEBI" id="CHEBI:128769"/>
    </ligand>
</feature>
<keyword evidence="2 5" id="KW-0479">Metal-binding</keyword>
<evidence type="ECO:0000256" key="2">
    <source>
        <dbReference type="ARBA" id="ARBA00022723"/>
    </source>
</evidence>
<comment type="cofactor">
    <cofactor evidence="5">
        <name>[4Fe-4S] cluster</name>
        <dbReference type="ChEBI" id="CHEBI:49883"/>
    </cofactor>
    <text evidence="5">Binds 1 [4Fe-4S] cluster per subunit.</text>
</comment>
<keyword evidence="4 5" id="KW-0411">Iron-sulfur</keyword>
<feature type="binding site" evidence="5">
    <location>
        <position position="52"/>
    </location>
    <ligand>
        <name>dimethylallyl diphosphate</name>
        <dbReference type="ChEBI" id="CHEBI:57623"/>
    </ligand>
</feature>
<feature type="binding site" evidence="5">
    <location>
        <position position="239"/>
    </location>
    <ligand>
        <name>dimethylallyl diphosphate</name>
        <dbReference type="ChEBI" id="CHEBI:57623"/>
    </ligand>
</feature>
<feature type="binding site" evidence="5">
    <location>
        <position position="239"/>
    </location>
    <ligand>
        <name>isopentenyl diphosphate</name>
        <dbReference type="ChEBI" id="CHEBI:128769"/>
    </ligand>
</feature>
<comment type="function">
    <text evidence="5">Catalyzes the conversion of 1-hydroxy-2-methyl-2-(E)-butenyl 4-diphosphate (HMBPP) into a mixture of isopentenyl diphosphate (IPP) and dimethylallyl diphosphate (DMAPP). Acts in the terminal step of the DOXP/MEP pathway for isoprenoid precursor biosynthesis.</text>
</comment>
<feature type="binding site" evidence="5">
    <location>
        <position position="239"/>
    </location>
    <ligand>
        <name>(2E)-4-hydroxy-3-methylbut-2-enyl diphosphate</name>
        <dbReference type="ChEBI" id="CHEBI:128753"/>
    </ligand>
</feature>
<dbReference type="Pfam" id="PF02401">
    <property type="entry name" value="LYTB"/>
    <property type="match status" value="1"/>
</dbReference>
<dbReference type="NCBIfam" id="TIGR00216">
    <property type="entry name" value="ispH_lytB"/>
    <property type="match status" value="1"/>
</dbReference>
<dbReference type="NCBIfam" id="NF002188">
    <property type="entry name" value="PRK01045.1-2"/>
    <property type="match status" value="1"/>
</dbReference>
<organism evidence="6 7">
    <name type="scientific">BD1-7 clade bacterium</name>
    <dbReference type="NCBI Taxonomy" id="2029982"/>
    <lineage>
        <taxon>Bacteria</taxon>
        <taxon>Pseudomonadati</taxon>
        <taxon>Pseudomonadota</taxon>
        <taxon>Gammaproteobacteria</taxon>
        <taxon>Cellvibrionales</taxon>
        <taxon>Spongiibacteraceae</taxon>
        <taxon>BD1-7 clade</taxon>
    </lineage>
</organism>
<keyword evidence="5" id="KW-0414">Isoprene biosynthesis</keyword>
<feature type="binding site" evidence="5">
    <location>
        <position position="135"/>
    </location>
    <ligand>
        <name>dimethylallyl diphosphate</name>
        <dbReference type="ChEBI" id="CHEBI:57623"/>
    </ligand>
</feature>
<dbReference type="Gene3D" id="3.40.1010.20">
    <property type="entry name" value="4-hydroxy-3-methylbut-2-enyl diphosphate reductase, catalytic domain"/>
    <property type="match status" value="2"/>
</dbReference>
<proteinExistence type="inferred from homology"/>
<dbReference type="EMBL" id="CACSII010000014">
    <property type="protein sequence ID" value="CAA0108554.1"/>
    <property type="molecule type" value="Genomic_DNA"/>
</dbReference>
<evidence type="ECO:0000256" key="3">
    <source>
        <dbReference type="ARBA" id="ARBA00023004"/>
    </source>
</evidence>
<dbReference type="GO" id="GO:0019288">
    <property type="term" value="P:isopentenyl diphosphate biosynthetic process, methylerythritol 4-phosphate pathway"/>
    <property type="evidence" value="ECO:0007669"/>
    <property type="project" value="UniProtKB-UniRule"/>
</dbReference>
<comment type="pathway">
    <text evidence="5">Isoprenoid biosynthesis; dimethylallyl diphosphate biosynthesis; dimethylallyl diphosphate from (2E)-4-hydroxy-3-methylbutenyl diphosphate: step 1/1.</text>
</comment>
<dbReference type="UniPathway" id="UPA00059">
    <property type="reaction ID" value="UER00105"/>
</dbReference>
<feature type="binding site" evidence="5">
    <location>
        <position position="237"/>
    </location>
    <ligand>
        <name>dimethylallyl diphosphate</name>
        <dbReference type="ChEBI" id="CHEBI:57623"/>
    </ligand>
</feature>
<comment type="similarity">
    <text evidence="5">Belongs to the IspH family.</text>
</comment>
<dbReference type="GO" id="GO:0050992">
    <property type="term" value="P:dimethylallyl diphosphate biosynthetic process"/>
    <property type="evidence" value="ECO:0007669"/>
    <property type="project" value="UniProtKB-UniRule"/>
</dbReference>